<protein>
    <recommendedName>
        <fullName evidence="3">DUF3679 domain-containing protein</fullName>
    </recommendedName>
</protein>
<dbReference type="RefSeq" id="WP_307389243.1">
    <property type="nucleotide sequence ID" value="NZ_BAAADK010000009.1"/>
</dbReference>
<dbReference type="Pfam" id="PF12438">
    <property type="entry name" value="DUF3679"/>
    <property type="match status" value="1"/>
</dbReference>
<keyword evidence="2" id="KW-1185">Reference proteome</keyword>
<name>A0ABT9VSZ7_9BACI</name>
<dbReference type="Proteomes" id="UP001235840">
    <property type="component" value="Unassembled WGS sequence"/>
</dbReference>
<comment type="caution">
    <text evidence="1">The sequence shown here is derived from an EMBL/GenBank/DDBJ whole genome shotgun (WGS) entry which is preliminary data.</text>
</comment>
<evidence type="ECO:0000313" key="1">
    <source>
        <dbReference type="EMBL" id="MDQ0164111.1"/>
    </source>
</evidence>
<accession>A0ABT9VSZ7</accession>
<evidence type="ECO:0008006" key="3">
    <source>
        <dbReference type="Google" id="ProtNLM"/>
    </source>
</evidence>
<reference evidence="1 2" key="1">
    <citation type="submission" date="2023-07" db="EMBL/GenBank/DDBJ databases">
        <title>Genomic Encyclopedia of Type Strains, Phase IV (KMG-IV): sequencing the most valuable type-strain genomes for metagenomic binning, comparative biology and taxonomic classification.</title>
        <authorList>
            <person name="Goeker M."/>
        </authorList>
    </citation>
    <scope>NUCLEOTIDE SEQUENCE [LARGE SCALE GENOMIC DNA]</scope>
    <source>
        <strain evidence="1 2">DSM 12751</strain>
    </source>
</reference>
<evidence type="ECO:0000313" key="2">
    <source>
        <dbReference type="Proteomes" id="UP001235840"/>
    </source>
</evidence>
<gene>
    <name evidence="1" type="ORF">J2S11_000010</name>
</gene>
<sequence>MLRFTIKLLLLLSTLLFGVLLGIQQAEWGIFSVNGAEKEEQESFYVKRVDGEHVEVAVLGESFSTEELLEKEELWKERNQTNKLSALGAKMGEVVYSVSRKSVEWLVGQLEKML</sequence>
<dbReference type="EMBL" id="JAUSTY010000001">
    <property type="protein sequence ID" value="MDQ0164111.1"/>
    <property type="molecule type" value="Genomic_DNA"/>
</dbReference>
<organism evidence="1 2">
    <name type="scientific">Caldalkalibacillus horti</name>
    <dbReference type="NCBI Taxonomy" id="77523"/>
    <lineage>
        <taxon>Bacteria</taxon>
        <taxon>Bacillati</taxon>
        <taxon>Bacillota</taxon>
        <taxon>Bacilli</taxon>
        <taxon>Bacillales</taxon>
        <taxon>Bacillaceae</taxon>
        <taxon>Caldalkalibacillus</taxon>
    </lineage>
</organism>
<dbReference type="InterPro" id="IPR020534">
    <property type="entry name" value="Uncharacterised_YqxA"/>
</dbReference>
<proteinExistence type="predicted"/>